<dbReference type="Pfam" id="PF00932">
    <property type="entry name" value="LTD"/>
    <property type="match status" value="1"/>
</dbReference>
<dbReference type="SUPFAM" id="SSF74853">
    <property type="entry name" value="Lamin A/C globular tail domain"/>
    <property type="match status" value="1"/>
</dbReference>
<dbReference type="AlphaFoldDB" id="A0A7J4IYU2"/>
<dbReference type="Gene3D" id="2.40.50.90">
    <property type="match status" value="1"/>
</dbReference>
<evidence type="ECO:0000259" key="4">
    <source>
        <dbReference type="PROSITE" id="PS50830"/>
    </source>
</evidence>
<feature type="non-terminal residue" evidence="5">
    <location>
        <position position="1"/>
    </location>
</feature>
<sequence length="240" mass="26210">ESAVDGDTLKLADGNTVRILGINSPEKGQHYYNEAKVKMAQLVGGRVIELERDADAKDQYGRQLRHGFIDGNVNIAIEMLKGGFAIVYNYGNGKARYMEEYATAERSAQSARRGIWAKGGQDACTSCITLVSLQADAAGDECENSNDEYATFRNACTINCNLQGWNVRDNSSSHMYTFTDFNVAAGAAFSLRSGCGTNTPSDIYWCGSQGSCNAVWNNDSDRLIMANKGNEIVIDYPYAK</sequence>
<dbReference type="InterPro" id="IPR016071">
    <property type="entry name" value="Staphylococal_nuclease_OB-fold"/>
</dbReference>
<comment type="caution">
    <text evidence="5">The sequence shown here is derived from an EMBL/GenBank/DDBJ whole genome shotgun (WGS) entry which is preliminary data.</text>
</comment>
<dbReference type="Pfam" id="PF00565">
    <property type="entry name" value="SNase"/>
    <property type="match status" value="1"/>
</dbReference>
<dbReference type="InterPro" id="IPR035437">
    <property type="entry name" value="SNase_OB-fold_sf"/>
</dbReference>
<name>A0A7J4IYU2_9ARCH</name>
<dbReference type="SMART" id="SM00318">
    <property type="entry name" value="SNc"/>
    <property type="match status" value="1"/>
</dbReference>
<gene>
    <name evidence="5" type="ORF">HA254_02105</name>
</gene>
<dbReference type="PROSITE" id="PS50830">
    <property type="entry name" value="TNASE_3"/>
    <property type="match status" value="1"/>
</dbReference>
<dbReference type="GO" id="GO:0016787">
    <property type="term" value="F:hydrolase activity"/>
    <property type="evidence" value="ECO:0007669"/>
    <property type="project" value="UniProtKB-KW"/>
</dbReference>
<evidence type="ECO:0000256" key="3">
    <source>
        <dbReference type="ARBA" id="ARBA00022801"/>
    </source>
</evidence>
<dbReference type="PANTHER" id="PTHR12302:SF3">
    <property type="entry name" value="SERINE_THREONINE-PROTEIN KINASE 31"/>
    <property type="match status" value="1"/>
</dbReference>
<feature type="domain" description="TNase-like" evidence="4">
    <location>
        <begin position="1"/>
        <end position="118"/>
    </location>
</feature>
<evidence type="ECO:0000256" key="2">
    <source>
        <dbReference type="ARBA" id="ARBA00022759"/>
    </source>
</evidence>
<dbReference type="EMBL" id="DUGC01000037">
    <property type="protein sequence ID" value="HIH09439.1"/>
    <property type="molecule type" value="Genomic_DNA"/>
</dbReference>
<dbReference type="InterPro" id="IPR036415">
    <property type="entry name" value="Lamin_tail_dom_sf"/>
</dbReference>
<dbReference type="Proteomes" id="UP000565078">
    <property type="component" value="Unassembled WGS sequence"/>
</dbReference>
<dbReference type="GO" id="GO:0004519">
    <property type="term" value="F:endonuclease activity"/>
    <property type="evidence" value="ECO:0007669"/>
    <property type="project" value="UniProtKB-KW"/>
</dbReference>
<dbReference type="Gene3D" id="2.60.40.1260">
    <property type="entry name" value="Lamin Tail domain"/>
    <property type="match status" value="1"/>
</dbReference>
<proteinExistence type="predicted"/>
<dbReference type="SUPFAM" id="SSF50199">
    <property type="entry name" value="Staphylococcal nuclease"/>
    <property type="match status" value="1"/>
</dbReference>
<organism evidence="5 6">
    <name type="scientific">Candidatus Iainarchaeum sp</name>
    <dbReference type="NCBI Taxonomy" id="3101447"/>
    <lineage>
        <taxon>Archaea</taxon>
        <taxon>Candidatus Iainarchaeota</taxon>
        <taxon>Candidatus Iainarchaeia</taxon>
        <taxon>Candidatus Iainarchaeales</taxon>
        <taxon>Candidatus Iainarchaeaceae</taxon>
        <taxon>Candidatus Iainarchaeum</taxon>
    </lineage>
</organism>
<evidence type="ECO:0000313" key="5">
    <source>
        <dbReference type="EMBL" id="HIH09439.1"/>
    </source>
</evidence>
<keyword evidence="1" id="KW-0540">Nuclease</keyword>
<evidence type="ECO:0000313" key="6">
    <source>
        <dbReference type="Proteomes" id="UP000565078"/>
    </source>
</evidence>
<keyword evidence="2" id="KW-0255">Endonuclease</keyword>
<dbReference type="InterPro" id="IPR001322">
    <property type="entry name" value="Lamin_tail_dom"/>
</dbReference>
<accession>A0A7J4IYU2</accession>
<keyword evidence="3" id="KW-0378">Hydrolase</keyword>
<dbReference type="PANTHER" id="PTHR12302">
    <property type="entry name" value="EBNA2 BINDING PROTEIN P100"/>
    <property type="match status" value="1"/>
</dbReference>
<reference evidence="6" key="1">
    <citation type="journal article" date="2020" name="bioRxiv">
        <title>A rank-normalized archaeal taxonomy based on genome phylogeny resolves widespread incomplete and uneven classifications.</title>
        <authorList>
            <person name="Rinke C."/>
            <person name="Chuvochina M."/>
            <person name="Mussig A.J."/>
            <person name="Chaumeil P.-A."/>
            <person name="Waite D.W."/>
            <person name="Whitman W.B."/>
            <person name="Parks D.H."/>
            <person name="Hugenholtz P."/>
        </authorList>
    </citation>
    <scope>NUCLEOTIDE SEQUENCE [LARGE SCALE GENOMIC DNA]</scope>
</reference>
<evidence type="ECO:0000256" key="1">
    <source>
        <dbReference type="ARBA" id="ARBA00022722"/>
    </source>
</evidence>
<protein>
    <recommendedName>
        <fullName evidence="4">TNase-like domain-containing protein</fullName>
    </recommendedName>
</protein>